<proteinExistence type="predicted"/>
<sequence length="120" mass="13320">MRLFLVHGSDSRTKSVQTQSLSSFRMILSNLVVSMDSHSHRAGATAEQLTTIDIVRQEAQGADISDREGILLGVAEYLPRAAALLRRLRGLLKYREAWCRFVVGSASSASPFTLHKVHRL</sequence>
<dbReference type="EMBL" id="HBEK01010834">
    <property type="protein sequence ID" value="CAD8395994.1"/>
    <property type="molecule type" value="Transcribed_RNA"/>
</dbReference>
<dbReference type="AlphaFoldDB" id="A0A7S0BKX2"/>
<protein>
    <submittedName>
        <fullName evidence="1">Uncharacterized protein</fullName>
    </submittedName>
</protein>
<gene>
    <name evidence="1" type="ORF">RMAR0315_LOCUS5981</name>
</gene>
<accession>A0A7S0BKX2</accession>
<organism evidence="1">
    <name type="scientific">Rhodosorus marinus</name>
    <dbReference type="NCBI Taxonomy" id="101924"/>
    <lineage>
        <taxon>Eukaryota</taxon>
        <taxon>Rhodophyta</taxon>
        <taxon>Stylonematophyceae</taxon>
        <taxon>Stylonematales</taxon>
        <taxon>Stylonemataceae</taxon>
        <taxon>Rhodosorus</taxon>
    </lineage>
</organism>
<evidence type="ECO:0000313" key="1">
    <source>
        <dbReference type="EMBL" id="CAD8395994.1"/>
    </source>
</evidence>
<reference evidence="1" key="1">
    <citation type="submission" date="2021-01" db="EMBL/GenBank/DDBJ databases">
        <authorList>
            <person name="Corre E."/>
            <person name="Pelletier E."/>
            <person name="Niang G."/>
            <person name="Scheremetjew M."/>
            <person name="Finn R."/>
            <person name="Kale V."/>
            <person name="Holt S."/>
            <person name="Cochrane G."/>
            <person name="Meng A."/>
            <person name="Brown T."/>
            <person name="Cohen L."/>
        </authorList>
    </citation>
    <scope>NUCLEOTIDE SEQUENCE</scope>
    <source>
        <strain evidence="1">UTEX LB 2760</strain>
    </source>
</reference>
<name>A0A7S0BKX2_9RHOD</name>